<dbReference type="RefSeq" id="WP_272428828.1">
    <property type="nucleotide sequence ID" value="NZ_JAGTJJ010000102.1"/>
</dbReference>
<gene>
    <name evidence="1" type="ORF">KEG57_52830</name>
</gene>
<dbReference type="EMBL" id="JAGTJJ010000102">
    <property type="protein sequence ID" value="MDC3989258.1"/>
    <property type="molecule type" value="Genomic_DNA"/>
</dbReference>
<comment type="caution">
    <text evidence="1">The sequence shown here is derived from an EMBL/GenBank/DDBJ whole genome shotgun (WGS) entry which is preliminary data.</text>
</comment>
<dbReference type="Proteomes" id="UP001151081">
    <property type="component" value="Unassembled WGS sequence"/>
</dbReference>
<evidence type="ECO:0000313" key="2">
    <source>
        <dbReference type="Proteomes" id="UP001151081"/>
    </source>
</evidence>
<organism evidence="1 2">
    <name type="scientific">Polyangium jinanense</name>
    <dbReference type="NCBI Taxonomy" id="2829994"/>
    <lineage>
        <taxon>Bacteria</taxon>
        <taxon>Pseudomonadati</taxon>
        <taxon>Myxococcota</taxon>
        <taxon>Polyangia</taxon>
        <taxon>Polyangiales</taxon>
        <taxon>Polyangiaceae</taxon>
        <taxon>Polyangium</taxon>
    </lineage>
</organism>
<dbReference type="AlphaFoldDB" id="A0A9X4AY19"/>
<protein>
    <submittedName>
        <fullName evidence="1">Uncharacterized protein</fullName>
    </submittedName>
</protein>
<keyword evidence="2" id="KW-1185">Reference proteome</keyword>
<accession>A0A9X4AY19</accession>
<proteinExistence type="predicted"/>
<sequence>MTQLLTKTQLAHVLAGIAGTEHKTALRYLDGEAVRQTVRERLDLARRQWDDMVATYQASQAARAQPGGPEHAAR</sequence>
<evidence type="ECO:0000313" key="1">
    <source>
        <dbReference type="EMBL" id="MDC3989258.1"/>
    </source>
</evidence>
<reference evidence="1 2" key="1">
    <citation type="submission" date="2021-04" db="EMBL/GenBank/DDBJ databases">
        <title>Genome analysis of Polyangium sp.</title>
        <authorList>
            <person name="Li Y."/>
            <person name="Wang J."/>
        </authorList>
    </citation>
    <scope>NUCLEOTIDE SEQUENCE [LARGE SCALE GENOMIC DNA]</scope>
    <source>
        <strain evidence="1 2">SDU14</strain>
    </source>
</reference>
<name>A0A9X4AY19_9BACT</name>